<dbReference type="Gene3D" id="3.30.1490.480">
    <property type="entry name" value="Endolytic murein transglycosylase"/>
    <property type="match status" value="2"/>
</dbReference>
<evidence type="ECO:0000256" key="6">
    <source>
        <dbReference type="ARBA" id="ARBA00023316"/>
    </source>
</evidence>
<feature type="transmembrane region" description="Helical" evidence="7">
    <location>
        <begin position="6"/>
        <end position="31"/>
    </location>
</feature>
<dbReference type="Proteomes" id="UP000288812">
    <property type="component" value="Unassembled WGS sequence"/>
</dbReference>
<keyword evidence="6" id="KW-0961">Cell wall biogenesis/degradation</keyword>
<comment type="caution">
    <text evidence="8">The sequence shown here is derived from an EMBL/GenBank/DDBJ whole genome shotgun (WGS) entry which is preliminary data.</text>
</comment>
<accession>A0A437S6E8</accession>
<evidence type="ECO:0000256" key="3">
    <source>
        <dbReference type="ARBA" id="ARBA00022989"/>
    </source>
</evidence>
<organism evidence="8 9">
    <name type="scientific">Anaerosphaera multitolerans</name>
    <dbReference type="NCBI Taxonomy" id="2487351"/>
    <lineage>
        <taxon>Bacteria</taxon>
        <taxon>Bacillati</taxon>
        <taxon>Bacillota</taxon>
        <taxon>Tissierellia</taxon>
        <taxon>Tissierellales</taxon>
        <taxon>Peptoniphilaceae</taxon>
        <taxon>Anaerosphaera</taxon>
    </lineage>
</organism>
<gene>
    <name evidence="8" type="ORF">EF514_06580</name>
</gene>
<protein>
    <recommendedName>
        <fullName evidence="10">Endolytic transglycosylase MltG</fullName>
    </recommendedName>
</protein>
<evidence type="ECO:0000256" key="7">
    <source>
        <dbReference type="SAM" id="Phobius"/>
    </source>
</evidence>
<evidence type="ECO:0000256" key="1">
    <source>
        <dbReference type="ARBA" id="ARBA00022475"/>
    </source>
</evidence>
<keyword evidence="1" id="KW-1003">Cell membrane</keyword>
<proteinExistence type="predicted"/>
<dbReference type="RefSeq" id="WP_127724633.1">
    <property type="nucleotide sequence ID" value="NZ_RLIH01000008.1"/>
</dbReference>
<name>A0A437S6E8_9FIRM</name>
<dbReference type="GO" id="GO:0071555">
    <property type="term" value="P:cell wall organization"/>
    <property type="evidence" value="ECO:0007669"/>
    <property type="project" value="UniProtKB-KW"/>
</dbReference>
<evidence type="ECO:0000256" key="5">
    <source>
        <dbReference type="ARBA" id="ARBA00023239"/>
    </source>
</evidence>
<reference evidence="8 9" key="1">
    <citation type="submission" date="2018-11" db="EMBL/GenBank/DDBJ databases">
        <title>Genome sequencing and assembly of Anaerosphaera sp. nov., GS7-6-2.</title>
        <authorList>
            <person name="Rettenmaier R."/>
            <person name="Liebl W."/>
            <person name="Zverlov V."/>
        </authorList>
    </citation>
    <scope>NUCLEOTIDE SEQUENCE [LARGE SCALE GENOMIC DNA]</scope>
    <source>
        <strain evidence="8 9">GS7-6-2</strain>
    </source>
</reference>
<evidence type="ECO:0000256" key="2">
    <source>
        <dbReference type="ARBA" id="ARBA00022692"/>
    </source>
</evidence>
<evidence type="ECO:0008006" key="10">
    <source>
        <dbReference type="Google" id="ProtNLM"/>
    </source>
</evidence>
<keyword evidence="9" id="KW-1185">Reference proteome</keyword>
<sequence length="227" mass="25902">MKIFNAIADFFFKIVRILIVLLVIFILGFLIKWKMDTLYMQNIAQSKITFTIKDEFNKTYNDIKSLFVKNEETQAVLPVVEDTVSKNMVQVTIPQEATVDDIGRELIDKKLMTDLNAFKNLAYNMGLENKFVRGTYEINKDSKIRDTILILTNTQSKEFEVEISEGAAADAVGKKLQKMGIIESADAFAAQCKKLGCFYKFKPGTYTIETPTRVIKIIETMTGEKYN</sequence>
<keyword evidence="2 7" id="KW-0812">Transmembrane</keyword>
<dbReference type="EMBL" id="RLIH01000008">
    <property type="protein sequence ID" value="RVU54586.1"/>
    <property type="molecule type" value="Genomic_DNA"/>
</dbReference>
<dbReference type="PANTHER" id="PTHR30518">
    <property type="entry name" value="ENDOLYTIC MUREIN TRANSGLYCOSYLASE"/>
    <property type="match status" value="1"/>
</dbReference>
<evidence type="ECO:0000256" key="4">
    <source>
        <dbReference type="ARBA" id="ARBA00023136"/>
    </source>
</evidence>
<evidence type="ECO:0000313" key="8">
    <source>
        <dbReference type="EMBL" id="RVU54586.1"/>
    </source>
</evidence>
<keyword evidence="4 7" id="KW-0472">Membrane</keyword>
<dbReference type="GO" id="GO:0016829">
    <property type="term" value="F:lyase activity"/>
    <property type="evidence" value="ECO:0007669"/>
    <property type="project" value="UniProtKB-KW"/>
</dbReference>
<keyword evidence="5" id="KW-0456">Lyase</keyword>
<dbReference type="OrthoDB" id="1696794at2"/>
<evidence type="ECO:0000313" key="9">
    <source>
        <dbReference type="Proteomes" id="UP000288812"/>
    </source>
</evidence>
<dbReference type="PANTHER" id="PTHR30518:SF2">
    <property type="entry name" value="ENDOLYTIC MUREIN TRANSGLYCOSYLASE"/>
    <property type="match status" value="1"/>
</dbReference>
<keyword evidence="3 7" id="KW-1133">Transmembrane helix</keyword>
<dbReference type="AlphaFoldDB" id="A0A437S6E8"/>
<dbReference type="InterPro" id="IPR003770">
    <property type="entry name" value="MLTG-like"/>
</dbReference>